<reference evidence="1 2" key="1">
    <citation type="journal article" date="2022" name="Res Sq">
        <title>Evolution of multicellular longitudinally dividing oral cavity symbionts (Neisseriaceae).</title>
        <authorList>
            <person name="Nyongesa S."/>
            <person name="Weber P."/>
            <person name="Bernet E."/>
            <person name="Pullido F."/>
            <person name="Nieckarz M."/>
            <person name="Delaby M."/>
            <person name="Nieves C."/>
            <person name="Viehboeck T."/>
            <person name="Krause N."/>
            <person name="Rivera-Millot A."/>
            <person name="Nakamura A."/>
            <person name="Vischer N."/>
            <person name="VanNieuwenhze M."/>
            <person name="Brun Y."/>
            <person name="Cava F."/>
            <person name="Bulgheresi S."/>
            <person name="Veyrier F."/>
        </authorList>
    </citation>
    <scope>NUCLEOTIDE SEQUENCE [LARGE SCALE GENOMIC DNA]</scope>
    <source>
        <strain evidence="1 2">CCUG 63373m</strain>
    </source>
</reference>
<gene>
    <name evidence="1" type="ORF">LVJ83_03135</name>
</gene>
<dbReference type="RefSeq" id="WP_244786219.1">
    <property type="nucleotide sequence ID" value="NZ_CP091508.1"/>
</dbReference>
<name>A0ABY4E0H6_9NEIS</name>
<dbReference type="Proteomes" id="UP000829817">
    <property type="component" value="Chromosome"/>
</dbReference>
<keyword evidence="2" id="KW-1185">Reference proteome</keyword>
<organism evidence="1 2">
    <name type="scientific">Uruburuella testudinis</name>
    <dbReference type="NCBI Taxonomy" id="1282863"/>
    <lineage>
        <taxon>Bacteria</taxon>
        <taxon>Pseudomonadati</taxon>
        <taxon>Pseudomonadota</taxon>
        <taxon>Betaproteobacteria</taxon>
        <taxon>Neisseriales</taxon>
        <taxon>Neisseriaceae</taxon>
        <taxon>Uruburuella</taxon>
    </lineage>
</organism>
<evidence type="ECO:0000313" key="2">
    <source>
        <dbReference type="Proteomes" id="UP000829817"/>
    </source>
</evidence>
<proteinExistence type="predicted"/>
<accession>A0ABY4E0H6</accession>
<sequence length="68" mass="7243">MEGKVPGCPDHLIDGCVLGGKKPRQSNGQNALVVLLSDNVCFQAASFMDIKGRLKEILMVDASLIKTA</sequence>
<dbReference type="EMBL" id="CP091508">
    <property type="protein sequence ID" value="UOO82476.1"/>
    <property type="molecule type" value="Genomic_DNA"/>
</dbReference>
<evidence type="ECO:0000313" key="1">
    <source>
        <dbReference type="EMBL" id="UOO82476.1"/>
    </source>
</evidence>
<protein>
    <submittedName>
        <fullName evidence="1">Uncharacterized protein</fullName>
    </submittedName>
</protein>